<dbReference type="InterPro" id="IPR006631">
    <property type="entry name" value="DM4_12"/>
</dbReference>
<evidence type="ECO:0000313" key="2">
    <source>
        <dbReference type="Proteomes" id="UP001151699"/>
    </source>
</evidence>
<keyword evidence="2" id="KW-1185">Reference proteome</keyword>
<reference evidence="1" key="1">
    <citation type="submission" date="2022-07" db="EMBL/GenBank/DDBJ databases">
        <authorList>
            <person name="Trinca V."/>
            <person name="Uliana J.V.C."/>
            <person name="Torres T.T."/>
            <person name="Ward R.J."/>
            <person name="Monesi N."/>
        </authorList>
    </citation>
    <scope>NUCLEOTIDE SEQUENCE</scope>
    <source>
        <strain evidence="1">HSMRA1968</strain>
        <tissue evidence="1">Whole embryos</tissue>
    </source>
</reference>
<gene>
    <name evidence="1" type="ORF">Bhyg_16843</name>
</gene>
<dbReference type="PANTHER" id="PTHR21398:SF22">
    <property type="entry name" value="IP12060P-RELATED"/>
    <property type="match status" value="1"/>
</dbReference>
<sequence length="175" mass="19481">FIVAMAIPLQNIGRHVFMAFNFEAHYGLANNNTFSPSGINQWFKGKRSIDQMPTLSSTNEIEQTKSNVGSKTNKLFTRTRVYGAIKKNLFKMGYNGTSCLLKIICETAEVPVNPNNGMLGSIFHVVFTPSSSEDEGLPQHFYDAENNGLIGNCSEYNVHCPSNMLDSISKIMFLK</sequence>
<dbReference type="OrthoDB" id="6340174at2759"/>
<feature type="non-terminal residue" evidence="1">
    <location>
        <position position="1"/>
    </location>
</feature>
<dbReference type="SMART" id="SM00718">
    <property type="entry name" value="DM4_12"/>
    <property type="match status" value="1"/>
</dbReference>
<accession>A0A9Q0RTX4</accession>
<name>A0A9Q0RTX4_9DIPT</name>
<evidence type="ECO:0000313" key="1">
    <source>
        <dbReference type="EMBL" id="KAJ6633639.1"/>
    </source>
</evidence>
<dbReference type="PANTHER" id="PTHR21398">
    <property type="entry name" value="AGAP007094-PA"/>
    <property type="match status" value="1"/>
</dbReference>
<proteinExistence type="predicted"/>
<organism evidence="1 2">
    <name type="scientific">Pseudolycoriella hygida</name>
    <dbReference type="NCBI Taxonomy" id="35572"/>
    <lineage>
        <taxon>Eukaryota</taxon>
        <taxon>Metazoa</taxon>
        <taxon>Ecdysozoa</taxon>
        <taxon>Arthropoda</taxon>
        <taxon>Hexapoda</taxon>
        <taxon>Insecta</taxon>
        <taxon>Pterygota</taxon>
        <taxon>Neoptera</taxon>
        <taxon>Endopterygota</taxon>
        <taxon>Diptera</taxon>
        <taxon>Nematocera</taxon>
        <taxon>Sciaroidea</taxon>
        <taxon>Sciaridae</taxon>
        <taxon>Pseudolycoriella</taxon>
    </lineage>
</organism>
<dbReference type="EMBL" id="WJQU01001821">
    <property type="protein sequence ID" value="KAJ6633639.1"/>
    <property type="molecule type" value="Genomic_DNA"/>
</dbReference>
<dbReference type="Pfam" id="PF07841">
    <property type="entry name" value="DM4_12"/>
    <property type="match status" value="1"/>
</dbReference>
<comment type="caution">
    <text evidence="1">The sequence shown here is derived from an EMBL/GenBank/DDBJ whole genome shotgun (WGS) entry which is preliminary data.</text>
</comment>
<protein>
    <submittedName>
        <fullName evidence="1">Uncharacterized protein</fullName>
    </submittedName>
</protein>
<dbReference type="AlphaFoldDB" id="A0A9Q0RTX4"/>
<dbReference type="Proteomes" id="UP001151699">
    <property type="component" value="Unassembled WGS sequence"/>
</dbReference>